<accession>A0ABP0M5V6</accession>
<comment type="subcellular location">
    <subcellularLocation>
        <location evidence="6">Cell membrane</location>
        <topology evidence="6">Multi-pass membrane protein</topology>
    </subcellularLocation>
    <subcellularLocation>
        <location evidence="1">Membrane</location>
        <topology evidence="1">Multi-pass membrane protein</topology>
    </subcellularLocation>
</comment>
<gene>
    <name evidence="7" type="ORF">CCMP2556_LOCUS24327</name>
    <name evidence="8" type="ORF">CCMP2556_LOCUS24432</name>
</gene>
<dbReference type="EMBL" id="CAXAMN010015891">
    <property type="protein sequence ID" value="CAK9046860.1"/>
    <property type="molecule type" value="Genomic_DNA"/>
</dbReference>
<comment type="caution">
    <text evidence="7">The sequence shown here is derived from an EMBL/GenBank/DDBJ whole genome shotgun (WGS) entry which is preliminary data.</text>
</comment>
<evidence type="ECO:0000313" key="7">
    <source>
        <dbReference type="EMBL" id="CAK9046860.1"/>
    </source>
</evidence>
<evidence type="ECO:0000256" key="1">
    <source>
        <dbReference type="ARBA" id="ARBA00004141"/>
    </source>
</evidence>
<dbReference type="InterPro" id="IPR007603">
    <property type="entry name" value="Choline_transptr-like"/>
</dbReference>
<keyword evidence="5 6" id="KW-0472">Membrane</keyword>
<feature type="transmembrane region" description="Helical" evidence="6">
    <location>
        <begin position="181"/>
        <end position="203"/>
    </location>
</feature>
<evidence type="ECO:0000256" key="5">
    <source>
        <dbReference type="ARBA" id="ARBA00023136"/>
    </source>
</evidence>
<evidence type="ECO:0000256" key="6">
    <source>
        <dbReference type="RuleBase" id="RU368066"/>
    </source>
</evidence>
<dbReference type="EMBL" id="CAXAMN010016002">
    <property type="protein sequence ID" value="CAK9047163.1"/>
    <property type="molecule type" value="Genomic_DNA"/>
</dbReference>
<comment type="caution">
    <text evidence="6">Lacks conserved residue(s) required for the propagation of feature annotation.</text>
</comment>
<evidence type="ECO:0000256" key="4">
    <source>
        <dbReference type="ARBA" id="ARBA00022989"/>
    </source>
</evidence>
<keyword evidence="3 6" id="KW-0812">Transmembrane</keyword>
<keyword evidence="4 6" id="KW-1133">Transmembrane helix</keyword>
<comment type="function">
    <text evidence="6">Choline transporter.</text>
</comment>
<dbReference type="Proteomes" id="UP001642484">
    <property type="component" value="Unassembled WGS sequence"/>
</dbReference>
<sequence>MESSFLQAVLTSIFLFGTLSLTSCRGNVQIVIFVCMLLFLIVVFLWLVELFRALSYYIVGYLSQDWFYSTYDPDVGHKIVPSGRLLEAYSTALQFHMGSFCYAAIVNVGVKPIRFVLGLITPITRRFGSSRSGSVERTIAPYSDSAILAIVLDGPGYLDACNEANQILAGEDSNRPDSILLGMRIVCACATSACVTLAVWLGIHFMLRDLEGPEIVLAAFLMAQLCSWSFVECLGHTAEALLFTYRAGRDGYLGIAVMVGERTGLFEMPECVGGQVGLAQPPKLSQLLPALN</sequence>
<name>A0ABP0M5V6_9DINO</name>
<keyword evidence="9" id="KW-1185">Reference proteome</keyword>
<feature type="transmembrane region" description="Helical" evidence="6">
    <location>
        <begin position="30"/>
        <end position="48"/>
    </location>
</feature>
<organism evidence="7 9">
    <name type="scientific">Durusdinium trenchii</name>
    <dbReference type="NCBI Taxonomy" id="1381693"/>
    <lineage>
        <taxon>Eukaryota</taxon>
        <taxon>Sar</taxon>
        <taxon>Alveolata</taxon>
        <taxon>Dinophyceae</taxon>
        <taxon>Suessiales</taxon>
        <taxon>Symbiodiniaceae</taxon>
        <taxon>Durusdinium</taxon>
    </lineage>
</organism>
<proteinExistence type="inferred from homology"/>
<evidence type="ECO:0000256" key="2">
    <source>
        <dbReference type="ARBA" id="ARBA00007168"/>
    </source>
</evidence>
<evidence type="ECO:0000313" key="8">
    <source>
        <dbReference type="EMBL" id="CAK9047163.1"/>
    </source>
</evidence>
<comment type="similarity">
    <text evidence="2 6">Belongs to the CTL (choline transporter-like) family.</text>
</comment>
<evidence type="ECO:0000313" key="9">
    <source>
        <dbReference type="Proteomes" id="UP001642484"/>
    </source>
</evidence>
<dbReference type="Pfam" id="PF04515">
    <property type="entry name" value="Choline_transpo"/>
    <property type="match status" value="1"/>
</dbReference>
<reference evidence="7 9" key="1">
    <citation type="submission" date="2024-02" db="EMBL/GenBank/DDBJ databases">
        <authorList>
            <person name="Chen Y."/>
            <person name="Shah S."/>
            <person name="Dougan E. K."/>
            <person name="Thang M."/>
            <person name="Chan C."/>
        </authorList>
    </citation>
    <scope>NUCLEOTIDE SEQUENCE [LARGE SCALE GENOMIC DNA]</scope>
</reference>
<evidence type="ECO:0000256" key="3">
    <source>
        <dbReference type="ARBA" id="ARBA00022692"/>
    </source>
</evidence>
<protein>
    <recommendedName>
        <fullName evidence="6">Choline transporter-like protein</fullName>
    </recommendedName>
</protein>